<proteinExistence type="predicted"/>
<dbReference type="VEuPathDB" id="FungiDB:ASPWEDRAFT_274599"/>
<organism evidence="1 2">
    <name type="scientific">Aspergillus wentii DTO 134E9</name>
    <dbReference type="NCBI Taxonomy" id="1073089"/>
    <lineage>
        <taxon>Eukaryota</taxon>
        <taxon>Fungi</taxon>
        <taxon>Dikarya</taxon>
        <taxon>Ascomycota</taxon>
        <taxon>Pezizomycotina</taxon>
        <taxon>Eurotiomycetes</taxon>
        <taxon>Eurotiomycetidae</taxon>
        <taxon>Eurotiales</taxon>
        <taxon>Aspergillaceae</taxon>
        <taxon>Aspergillus</taxon>
        <taxon>Aspergillus subgen. Cremei</taxon>
    </lineage>
</organism>
<evidence type="ECO:0000313" key="1">
    <source>
        <dbReference type="EMBL" id="OJJ41582.1"/>
    </source>
</evidence>
<sequence>MLFLNLLKREKFPFLFLPVLTSLHSLDLPLQKFSHRISLFFFPLLLLTHTTHTSFSSHILHSSQPLPLYT</sequence>
<gene>
    <name evidence="1" type="ORF">ASPWEDRAFT_274599</name>
</gene>
<evidence type="ECO:0000313" key="2">
    <source>
        <dbReference type="Proteomes" id="UP000184383"/>
    </source>
</evidence>
<accession>A0A1L9S344</accession>
<dbReference type="EMBL" id="KV878209">
    <property type="protein sequence ID" value="OJJ41582.1"/>
    <property type="molecule type" value="Genomic_DNA"/>
</dbReference>
<dbReference type="GeneID" id="63748850"/>
<dbReference type="Proteomes" id="UP000184383">
    <property type="component" value="Unassembled WGS sequence"/>
</dbReference>
<name>A0A1L9S344_ASPWE</name>
<dbReference type="AlphaFoldDB" id="A0A1L9S344"/>
<dbReference type="RefSeq" id="XP_040695258.1">
    <property type="nucleotide sequence ID" value="XM_040833002.1"/>
</dbReference>
<keyword evidence="2" id="KW-1185">Reference proteome</keyword>
<protein>
    <submittedName>
        <fullName evidence="1">Uncharacterized protein</fullName>
    </submittedName>
</protein>
<reference evidence="2" key="1">
    <citation type="journal article" date="2017" name="Genome Biol.">
        <title>Comparative genomics reveals high biological diversity and specific adaptations in the industrially and medically important fungal genus Aspergillus.</title>
        <authorList>
            <person name="de Vries R.P."/>
            <person name="Riley R."/>
            <person name="Wiebenga A."/>
            <person name="Aguilar-Osorio G."/>
            <person name="Amillis S."/>
            <person name="Uchima C.A."/>
            <person name="Anderluh G."/>
            <person name="Asadollahi M."/>
            <person name="Askin M."/>
            <person name="Barry K."/>
            <person name="Battaglia E."/>
            <person name="Bayram O."/>
            <person name="Benocci T."/>
            <person name="Braus-Stromeyer S.A."/>
            <person name="Caldana C."/>
            <person name="Canovas D."/>
            <person name="Cerqueira G.C."/>
            <person name="Chen F."/>
            <person name="Chen W."/>
            <person name="Choi C."/>
            <person name="Clum A."/>
            <person name="Dos Santos R.A."/>
            <person name="Damasio A.R."/>
            <person name="Diallinas G."/>
            <person name="Emri T."/>
            <person name="Fekete E."/>
            <person name="Flipphi M."/>
            <person name="Freyberg S."/>
            <person name="Gallo A."/>
            <person name="Gournas C."/>
            <person name="Habgood R."/>
            <person name="Hainaut M."/>
            <person name="Harispe M.L."/>
            <person name="Henrissat B."/>
            <person name="Hilden K.S."/>
            <person name="Hope R."/>
            <person name="Hossain A."/>
            <person name="Karabika E."/>
            <person name="Karaffa L."/>
            <person name="Karanyi Z."/>
            <person name="Krasevec N."/>
            <person name="Kuo A."/>
            <person name="Kusch H."/>
            <person name="LaButti K."/>
            <person name="Lagendijk E.L."/>
            <person name="Lapidus A."/>
            <person name="Levasseur A."/>
            <person name="Lindquist E."/>
            <person name="Lipzen A."/>
            <person name="Logrieco A.F."/>
            <person name="MacCabe A."/>
            <person name="Maekelae M.R."/>
            <person name="Malavazi I."/>
            <person name="Melin P."/>
            <person name="Meyer V."/>
            <person name="Mielnichuk N."/>
            <person name="Miskei M."/>
            <person name="Molnar A.P."/>
            <person name="Mule G."/>
            <person name="Ngan C.Y."/>
            <person name="Orejas M."/>
            <person name="Orosz E."/>
            <person name="Ouedraogo J.P."/>
            <person name="Overkamp K.M."/>
            <person name="Park H.-S."/>
            <person name="Perrone G."/>
            <person name="Piumi F."/>
            <person name="Punt P.J."/>
            <person name="Ram A.F."/>
            <person name="Ramon A."/>
            <person name="Rauscher S."/>
            <person name="Record E."/>
            <person name="Riano-Pachon D.M."/>
            <person name="Robert V."/>
            <person name="Roehrig J."/>
            <person name="Ruller R."/>
            <person name="Salamov A."/>
            <person name="Salih N.S."/>
            <person name="Samson R.A."/>
            <person name="Sandor E."/>
            <person name="Sanguinetti M."/>
            <person name="Schuetze T."/>
            <person name="Sepcic K."/>
            <person name="Shelest E."/>
            <person name="Sherlock G."/>
            <person name="Sophianopoulou V."/>
            <person name="Squina F.M."/>
            <person name="Sun H."/>
            <person name="Susca A."/>
            <person name="Todd R.B."/>
            <person name="Tsang A."/>
            <person name="Unkles S.E."/>
            <person name="van de Wiele N."/>
            <person name="van Rossen-Uffink D."/>
            <person name="Oliveira J.V."/>
            <person name="Vesth T.C."/>
            <person name="Visser J."/>
            <person name="Yu J.-H."/>
            <person name="Zhou M."/>
            <person name="Andersen M.R."/>
            <person name="Archer D.B."/>
            <person name="Baker S.E."/>
            <person name="Benoit I."/>
            <person name="Brakhage A.A."/>
            <person name="Braus G.H."/>
            <person name="Fischer R."/>
            <person name="Frisvad J.C."/>
            <person name="Goldman G.H."/>
            <person name="Houbraken J."/>
            <person name="Oakley B."/>
            <person name="Pocsi I."/>
            <person name="Scazzocchio C."/>
            <person name="Seiboth B."/>
            <person name="vanKuyk P.A."/>
            <person name="Wortman J."/>
            <person name="Dyer P.S."/>
            <person name="Grigoriev I.V."/>
        </authorList>
    </citation>
    <scope>NUCLEOTIDE SEQUENCE [LARGE SCALE GENOMIC DNA]</scope>
    <source>
        <strain evidence="2">DTO 134E9</strain>
    </source>
</reference>